<proteinExistence type="predicted"/>
<evidence type="ECO:0000313" key="4">
    <source>
        <dbReference type="Proteomes" id="UP000774130"/>
    </source>
</evidence>
<protein>
    <submittedName>
        <fullName evidence="3">Glycerophosphodiester phosphodiesterase</fullName>
    </submittedName>
</protein>
<feature type="transmembrane region" description="Helical" evidence="1">
    <location>
        <begin position="216"/>
        <end position="238"/>
    </location>
</feature>
<keyword evidence="1" id="KW-0812">Transmembrane</keyword>
<dbReference type="InterPro" id="IPR030395">
    <property type="entry name" value="GP_PDE_dom"/>
</dbReference>
<keyword evidence="1" id="KW-1133">Transmembrane helix</keyword>
<evidence type="ECO:0000259" key="2">
    <source>
        <dbReference type="PROSITE" id="PS51704"/>
    </source>
</evidence>
<keyword evidence="4" id="KW-1185">Reference proteome</keyword>
<organism evidence="3 4">
    <name type="scientific">Enterococcus alishanensis</name>
    <dbReference type="NCBI Taxonomy" id="1303817"/>
    <lineage>
        <taxon>Bacteria</taxon>
        <taxon>Bacillati</taxon>
        <taxon>Bacillota</taxon>
        <taxon>Bacilli</taxon>
        <taxon>Lactobacillales</taxon>
        <taxon>Enterococcaceae</taxon>
        <taxon>Enterococcus</taxon>
    </lineage>
</organism>
<dbReference type="InterPro" id="IPR018476">
    <property type="entry name" value="GlyceroP-diester-Pdiesterase_M"/>
</dbReference>
<reference evidence="3 4" key="1">
    <citation type="submission" date="2021-06" db="EMBL/GenBank/DDBJ databases">
        <title>Enterococcus alishanensis sp. nov., a novel lactic acid bacterium isolated from fresh coffee beans.</title>
        <authorList>
            <person name="Chen Y.-S."/>
        </authorList>
    </citation>
    <scope>NUCLEOTIDE SEQUENCE [LARGE SCALE GENOMIC DNA]</scope>
    <source>
        <strain evidence="3 4">ALS3</strain>
    </source>
</reference>
<dbReference type="PROSITE" id="PS51704">
    <property type="entry name" value="GP_PDE"/>
    <property type="match status" value="1"/>
</dbReference>
<feature type="transmembrane region" description="Helical" evidence="1">
    <location>
        <begin position="167"/>
        <end position="195"/>
    </location>
</feature>
<dbReference type="PANTHER" id="PTHR46211">
    <property type="entry name" value="GLYCEROPHOSPHORYL DIESTER PHOSPHODIESTERASE"/>
    <property type="match status" value="1"/>
</dbReference>
<feature type="domain" description="GP-PDE" evidence="2">
    <location>
        <begin position="340"/>
        <end position="568"/>
    </location>
</feature>
<feature type="transmembrane region" description="Helical" evidence="1">
    <location>
        <begin position="127"/>
        <end position="147"/>
    </location>
</feature>
<feature type="transmembrane region" description="Helical" evidence="1">
    <location>
        <begin position="311"/>
        <end position="336"/>
    </location>
</feature>
<accession>A0ABS6TEX2</accession>
<dbReference type="CDD" id="cd08579">
    <property type="entry name" value="GDPD_memb_like"/>
    <property type="match status" value="1"/>
</dbReference>
<sequence length="598" mass="68969">MPAIRFFFTYSKEFLRRWGSYTLLIIGTNLALTYIAIPVFQFLTAEILKLGNIPYVSNTNILNILTKHPAVLAALLLLMLLIFALIFWQFTFQLLGIRVLQTNSQESFWRNFKTAILQMRYLRPGTFFFFIFYFILILPFANAVFRTPLLSKVTIPVFILDYLANNWAVSLLLLLLSGIVYYIGIRLLFVLPLMIFKQYRAWAAVRESWQLTAKHFWRYVLQIFFLSFVLSLISGIGFEVSYLLQVLFDQLPGKLPLIFAMLNLTGVQMFSQFMIGWTSVLYFSLLVQKFYPLVVNEENALKIKWVLWTRLIAGAVILIFGGSALIANGLYLAGLYPLEPLVISHRGVDNQNGVQNTIPAMTKTMKIKPDYIEMDIHETKDHQFVVMHDENLKKLTGVNKAPYQLTLAELTELTAHENGYSAKIASFDDYLAYANQHKQKLLIEIKTTSHDSKDMLERFIQKYQQNILTNQHQIQSLDYQVVSGLKEKAPKLFVSYILPFNLTFPQTVANAYTMEETTLTSEFIEQATSANKQVYAWTVNDSDSMDRMMFMGADGIITDNITLLKEQIKNFQDNPSYAKRIELYINRLPSFDGKPQEN</sequence>
<evidence type="ECO:0000313" key="3">
    <source>
        <dbReference type="EMBL" id="MBV7391450.1"/>
    </source>
</evidence>
<dbReference type="RefSeq" id="WP_218326635.1">
    <property type="nucleotide sequence ID" value="NZ_JAHUZB010000004.1"/>
</dbReference>
<name>A0ABS6TEX2_9ENTE</name>
<feature type="transmembrane region" description="Helical" evidence="1">
    <location>
        <begin position="21"/>
        <end position="43"/>
    </location>
</feature>
<feature type="transmembrane region" description="Helical" evidence="1">
    <location>
        <begin position="258"/>
        <end position="283"/>
    </location>
</feature>
<dbReference type="Proteomes" id="UP000774130">
    <property type="component" value="Unassembled WGS sequence"/>
</dbReference>
<evidence type="ECO:0000256" key="1">
    <source>
        <dbReference type="SAM" id="Phobius"/>
    </source>
</evidence>
<comment type="caution">
    <text evidence="3">The sequence shown here is derived from an EMBL/GenBank/DDBJ whole genome shotgun (WGS) entry which is preliminary data.</text>
</comment>
<dbReference type="EMBL" id="JAHUZB010000004">
    <property type="protein sequence ID" value="MBV7391450.1"/>
    <property type="molecule type" value="Genomic_DNA"/>
</dbReference>
<dbReference type="Pfam" id="PF03009">
    <property type="entry name" value="GDPD"/>
    <property type="match status" value="1"/>
</dbReference>
<keyword evidence="1" id="KW-0472">Membrane</keyword>
<feature type="transmembrane region" description="Helical" evidence="1">
    <location>
        <begin position="70"/>
        <end position="88"/>
    </location>
</feature>
<dbReference type="PANTHER" id="PTHR46211:SF8">
    <property type="entry name" value="PHOSPHODIESTERASE"/>
    <property type="match status" value="1"/>
</dbReference>
<gene>
    <name evidence="3" type="ORF">KUA55_12225</name>
</gene>
<dbReference type="Pfam" id="PF10110">
    <property type="entry name" value="GPDPase_memb"/>
    <property type="match status" value="1"/>
</dbReference>